<dbReference type="SUPFAM" id="SSF89447">
    <property type="entry name" value="AbrB/MazE/MraZ-like"/>
    <property type="match status" value="1"/>
</dbReference>
<evidence type="ECO:0000256" key="7">
    <source>
        <dbReference type="PROSITE-ProRule" id="PRU01076"/>
    </source>
</evidence>
<dbReference type="PANTHER" id="PTHR36432">
    <property type="match status" value="1"/>
</dbReference>
<evidence type="ECO:0000313" key="13">
    <source>
        <dbReference type="EMBL" id="RUS51099.1"/>
    </source>
</evidence>
<keyword evidence="3" id="KW-0805">Transcription regulation</keyword>
<dbReference type="Proteomes" id="UP000288623">
    <property type="component" value="Unassembled WGS sequence"/>
</dbReference>
<evidence type="ECO:0000256" key="2">
    <source>
        <dbReference type="ARBA" id="ARBA00022969"/>
    </source>
</evidence>
<dbReference type="EMBL" id="JTFC01000112">
    <property type="protein sequence ID" value="RUS50879.1"/>
    <property type="molecule type" value="Genomic_DNA"/>
</dbReference>
<organism evidence="9 14">
    <name type="scientific">Candidatus Kurthia intestinigallinarum</name>
    <dbReference type="NCBI Taxonomy" id="1562256"/>
    <lineage>
        <taxon>Bacteria</taxon>
        <taxon>Bacillati</taxon>
        <taxon>Bacillota</taxon>
        <taxon>Bacilli</taxon>
        <taxon>Bacillales</taxon>
        <taxon>Caryophanaceae</taxon>
        <taxon>Kurthia</taxon>
    </lineage>
</organism>
<dbReference type="EMBL" id="JTFC01000110">
    <property type="protein sequence ID" value="RUS50882.1"/>
    <property type="molecule type" value="Genomic_DNA"/>
</dbReference>
<reference evidence="9 14" key="1">
    <citation type="submission" date="2014-11" db="EMBL/GenBank/DDBJ databases">
        <title>Genome sequence and analysis of novel Kurthia sp.</title>
        <authorList>
            <person name="Lawson J.N."/>
            <person name="Gonzalez J.E."/>
            <person name="Rinauldi L."/>
            <person name="Xuan Z."/>
            <person name="Firman A."/>
            <person name="Shaddox L."/>
            <person name="Trudeau A."/>
            <person name="Shah S."/>
            <person name="Reiman D."/>
        </authorList>
    </citation>
    <scope>NUCLEOTIDE SEQUENCE [LARGE SCALE GENOMIC DNA]</scope>
    <source>
        <strain evidence="9 14">3B1D</strain>
    </source>
</reference>
<evidence type="ECO:0000259" key="8">
    <source>
        <dbReference type="PROSITE" id="PS51740"/>
    </source>
</evidence>
<dbReference type="InterPro" id="IPR037914">
    <property type="entry name" value="SpoVT-AbrB_sf"/>
</dbReference>
<name>A0A433RND5_9BACL</name>
<dbReference type="AlphaFoldDB" id="A0A433RND5"/>
<evidence type="ECO:0000256" key="4">
    <source>
        <dbReference type="ARBA" id="ARBA00023125"/>
    </source>
</evidence>
<evidence type="ECO:0000313" key="10">
    <source>
        <dbReference type="EMBL" id="RUS49450.1"/>
    </source>
</evidence>
<dbReference type="NCBIfam" id="TIGR01439">
    <property type="entry name" value="lp_hng_hel_AbrB"/>
    <property type="match status" value="1"/>
</dbReference>
<dbReference type="InterPro" id="IPR040678">
    <property type="entry name" value="AbrB_C"/>
</dbReference>
<feature type="domain" description="SpoVT-AbrB" evidence="8">
    <location>
        <begin position="5"/>
        <end position="50"/>
    </location>
</feature>
<dbReference type="Pfam" id="PF18277">
    <property type="entry name" value="AbrB_C"/>
    <property type="match status" value="1"/>
</dbReference>
<dbReference type="RefSeq" id="WP_126992088.1">
    <property type="nucleotide sequence ID" value="NZ_JTFC01000107.1"/>
</dbReference>
<dbReference type="OrthoDB" id="9782993at2"/>
<dbReference type="EMBL" id="JTFC01000217">
    <property type="protein sequence ID" value="RUS49450.1"/>
    <property type="molecule type" value="Genomic_DNA"/>
</dbReference>
<evidence type="ECO:0000313" key="14">
    <source>
        <dbReference type="Proteomes" id="UP000288623"/>
    </source>
</evidence>
<dbReference type="Gene3D" id="2.10.260.10">
    <property type="match status" value="1"/>
</dbReference>
<keyword evidence="14" id="KW-1185">Reference proteome</keyword>
<dbReference type="EMBL" id="JTFC01000107">
    <property type="protein sequence ID" value="RUS51099.1"/>
    <property type="molecule type" value="Genomic_DNA"/>
</dbReference>
<dbReference type="PANTHER" id="PTHR36432:SF4">
    <property type="entry name" value="TRANSITION STATE REGULATOR ABH-RELATED"/>
    <property type="match status" value="1"/>
</dbReference>
<dbReference type="InterPro" id="IPR052731">
    <property type="entry name" value="B_subtilis_Trans_State_Reg"/>
</dbReference>
<evidence type="ECO:0000313" key="9">
    <source>
        <dbReference type="EMBL" id="RUS49258.1"/>
    </source>
</evidence>
<keyword evidence="4 7" id="KW-0238">DNA-binding</keyword>
<dbReference type="EMBL" id="JTFC01000242">
    <property type="protein sequence ID" value="RUS49258.1"/>
    <property type="molecule type" value="Genomic_DNA"/>
</dbReference>
<comment type="caution">
    <text evidence="9">The sequence shown here is derived from an EMBL/GenBank/DDBJ whole genome shotgun (WGS) entry which is preliminary data.</text>
</comment>
<evidence type="ECO:0000256" key="6">
    <source>
        <dbReference type="ARBA" id="ARBA00023163"/>
    </source>
</evidence>
<dbReference type="GO" id="GO:0030435">
    <property type="term" value="P:sporulation resulting in formation of a cellular spore"/>
    <property type="evidence" value="ECO:0007669"/>
    <property type="project" value="UniProtKB-KW"/>
</dbReference>
<dbReference type="GO" id="GO:0042802">
    <property type="term" value="F:identical protein binding"/>
    <property type="evidence" value="ECO:0007669"/>
    <property type="project" value="UniProtKB-ARBA"/>
</dbReference>
<keyword evidence="5" id="KW-0010">Activator</keyword>
<dbReference type="SMART" id="SM00966">
    <property type="entry name" value="SpoVT_AbrB"/>
    <property type="match status" value="1"/>
</dbReference>
<dbReference type="PROSITE" id="PS51740">
    <property type="entry name" value="SPOVT_ABRB"/>
    <property type="match status" value="1"/>
</dbReference>
<sequence>MKSTGIVRKVDELGRIVIPMELRRTLEINEKDPVEIFIDGEEIILRKYAPQAACIVTGEITPDNFTLFNHITLSPKGAEVLLNQLKQK</sequence>
<evidence type="ECO:0000256" key="1">
    <source>
        <dbReference type="ARBA" id="ARBA00022491"/>
    </source>
</evidence>
<evidence type="ECO:0000313" key="12">
    <source>
        <dbReference type="EMBL" id="RUS50882.1"/>
    </source>
</evidence>
<accession>A0A433RND5</accession>
<evidence type="ECO:0000256" key="5">
    <source>
        <dbReference type="ARBA" id="ARBA00023159"/>
    </source>
</evidence>
<protein>
    <recommendedName>
        <fullName evidence="8">SpoVT-AbrB domain-containing protein</fullName>
    </recommendedName>
</protein>
<dbReference type="Pfam" id="PF04014">
    <property type="entry name" value="MazE_antitoxin"/>
    <property type="match status" value="1"/>
</dbReference>
<keyword evidence="6" id="KW-0804">Transcription</keyword>
<dbReference type="GO" id="GO:0003677">
    <property type="term" value="F:DNA binding"/>
    <property type="evidence" value="ECO:0007669"/>
    <property type="project" value="UniProtKB-UniRule"/>
</dbReference>
<keyword evidence="2" id="KW-0749">Sporulation</keyword>
<dbReference type="InterPro" id="IPR007159">
    <property type="entry name" value="SpoVT-AbrB_dom"/>
</dbReference>
<proteinExistence type="predicted"/>
<keyword evidence="1" id="KW-0678">Repressor</keyword>
<gene>
    <name evidence="13" type="ORF">QI30_18885</name>
    <name evidence="12" type="ORF">QI30_18910</name>
    <name evidence="11" type="ORF">QI30_18930</name>
    <name evidence="10" type="ORF">QI30_20010</name>
    <name evidence="9" type="ORF">QI30_20285</name>
</gene>
<dbReference type="FunFam" id="2.10.260.10:FF:000001">
    <property type="entry name" value="Stage V sporulation protein T"/>
    <property type="match status" value="1"/>
</dbReference>
<evidence type="ECO:0000313" key="11">
    <source>
        <dbReference type="EMBL" id="RUS50879.1"/>
    </source>
</evidence>
<evidence type="ECO:0000256" key="3">
    <source>
        <dbReference type="ARBA" id="ARBA00023015"/>
    </source>
</evidence>